<dbReference type="AlphaFoldDB" id="A0A1I5B3G7"/>
<proteinExistence type="predicted"/>
<dbReference type="RefSeq" id="WP_074796593.1">
    <property type="nucleotide sequence ID" value="NZ_FOVJ01000002.1"/>
</dbReference>
<reference evidence="2" key="1">
    <citation type="submission" date="2016-10" db="EMBL/GenBank/DDBJ databases">
        <authorList>
            <person name="Varghese N."/>
        </authorList>
    </citation>
    <scope>NUCLEOTIDE SEQUENCE [LARGE SCALE GENOMIC DNA]</scope>
    <source>
        <strain evidence="2">Nsp8</strain>
    </source>
</reference>
<dbReference type="EMBL" id="FOVJ01000002">
    <property type="protein sequence ID" value="SFN69237.1"/>
    <property type="molecule type" value="Genomic_DNA"/>
</dbReference>
<evidence type="ECO:0000313" key="2">
    <source>
        <dbReference type="Proteomes" id="UP000183107"/>
    </source>
</evidence>
<gene>
    <name evidence="1" type="ORF">SAMN05216386_1648</name>
</gene>
<organism evidence="1 2">
    <name type="scientific">Nitrosospira briensis</name>
    <dbReference type="NCBI Taxonomy" id="35799"/>
    <lineage>
        <taxon>Bacteria</taxon>
        <taxon>Pseudomonadati</taxon>
        <taxon>Pseudomonadota</taxon>
        <taxon>Betaproteobacteria</taxon>
        <taxon>Nitrosomonadales</taxon>
        <taxon>Nitrosomonadaceae</taxon>
        <taxon>Nitrosospira</taxon>
    </lineage>
</organism>
<evidence type="ECO:0000313" key="1">
    <source>
        <dbReference type="EMBL" id="SFN69237.1"/>
    </source>
</evidence>
<accession>A0A1I5B3G7</accession>
<keyword evidence="2" id="KW-1185">Reference proteome</keyword>
<protein>
    <recommendedName>
        <fullName evidence="3">WYL domain-containing protein</fullName>
    </recommendedName>
</protein>
<sequence>MHSTLIQAITAQSVIELRYHGYSRIVEPHAYGRNNLGNDILRCYQTAGGSKSGEGAGWRILKTREILSLHVTEGCFTIRHDYQRNDKGMLNIFCQL</sequence>
<name>A0A1I5B3G7_9PROT</name>
<dbReference type="Proteomes" id="UP000183107">
    <property type="component" value="Unassembled WGS sequence"/>
</dbReference>
<evidence type="ECO:0008006" key="3">
    <source>
        <dbReference type="Google" id="ProtNLM"/>
    </source>
</evidence>